<keyword evidence="2" id="KW-1133">Transmembrane helix</keyword>
<feature type="region of interest" description="Disordered" evidence="1">
    <location>
        <begin position="1"/>
        <end position="50"/>
    </location>
</feature>
<evidence type="ECO:0000313" key="6">
    <source>
        <dbReference type="Proteomes" id="UP000190814"/>
    </source>
</evidence>
<dbReference type="InterPro" id="IPR012338">
    <property type="entry name" value="Beta-lactam/transpept-like"/>
</dbReference>
<dbReference type="PANTHER" id="PTHR30627">
    <property type="entry name" value="PEPTIDOGLYCAN D,D-TRANSPEPTIDASE"/>
    <property type="match status" value="1"/>
</dbReference>
<dbReference type="Pfam" id="PF00905">
    <property type="entry name" value="Transpeptidase"/>
    <property type="match status" value="1"/>
</dbReference>
<dbReference type="EMBL" id="FUXZ01000002">
    <property type="protein sequence ID" value="SKA60051.1"/>
    <property type="molecule type" value="Genomic_DNA"/>
</dbReference>
<dbReference type="InterPro" id="IPR054120">
    <property type="entry name" value="PBPA_dimer"/>
</dbReference>
<evidence type="ECO:0000313" key="5">
    <source>
        <dbReference type="EMBL" id="SKA60051.1"/>
    </source>
</evidence>
<dbReference type="SUPFAM" id="SSF56601">
    <property type="entry name" value="beta-lactamase/transpeptidase-like"/>
    <property type="match status" value="1"/>
</dbReference>
<dbReference type="OrthoDB" id="9804124at2"/>
<proteinExistence type="predicted"/>
<dbReference type="InterPro" id="IPR036138">
    <property type="entry name" value="PBP_dimer_sf"/>
</dbReference>
<feature type="transmembrane region" description="Helical" evidence="2">
    <location>
        <begin position="60"/>
        <end position="81"/>
    </location>
</feature>
<keyword evidence="5" id="KW-0808">Transferase</keyword>
<dbReference type="GO" id="GO:0071972">
    <property type="term" value="F:peptidoglycan L,D-transpeptidase activity"/>
    <property type="evidence" value="ECO:0007669"/>
    <property type="project" value="TreeGrafter"/>
</dbReference>
<gene>
    <name evidence="5" type="ORF">SAMN02745111_00165</name>
</gene>
<feature type="domain" description="Penicillin-binding protein transpeptidase" evidence="3">
    <location>
        <begin position="207"/>
        <end position="515"/>
    </location>
</feature>
<dbReference type="STRING" id="39495.SAMN02745111_00165"/>
<sequence length="521" mass="58048">MTNKQTNNNKSNVNKSRNTRYNSAKGKTGRPTSRRGRRVKVDKNGNTASEITANKKTNKVVVSTMVIFSLLFIAMGIYYAYFVSVESKKIVKNEYNKRYDTFSKTVVRGSILSDSGEILAYTKEEDGKEERIYPFGKLFAHAVGLYNYGQTGIELAYNYDLLRSSVDGFKEIRNEFSGSKLDGDNVVTTLNRKLQQKSYDALGENDGAIIAIDPETGKILSMVSKPTFDPNKVGEMWDELLSKDTKSTVLLNRVTQGLYTPGSTFKIFTAAEYLKENGDDSEFTYKCSGAQTFKGYKMRCYGNQAHGTEDLKESFANSCNGAFATIGTELDIDKFSWNMENRFFFNTQIPIDLKTTQSKFSLTSTDSEFDITQTAIGQGKTLVTPMHMVTIVDAIANGGYLIKPHIVDKIQNCEGKVVKSFDMESYGRVFSKSESETLMEYMRAVVTQGTAKILNNKKYEAYGKTGTAQLNKETDKVNSWFVGGAEKDGKKLCICVVIENVSEGSASATEAAGKVFDQYFK</sequence>
<organism evidence="5 6">
    <name type="scientific">Eubacterium uniforme</name>
    <dbReference type="NCBI Taxonomy" id="39495"/>
    <lineage>
        <taxon>Bacteria</taxon>
        <taxon>Bacillati</taxon>
        <taxon>Bacillota</taxon>
        <taxon>Clostridia</taxon>
        <taxon>Eubacteriales</taxon>
        <taxon>Eubacteriaceae</taxon>
        <taxon>Eubacterium</taxon>
    </lineage>
</organism>
<dbReference type="Pfam" id="PF21922">
    <property type="entry name" value="PBP_dimer_2"/>
    <property type="match status" value="1"/>
</dbReference>
<protein>
    <submittedName>
        <fullName evidence="5">Peptidoglycan glycosyltransferase</fullName>
    </submittedName>
</protein>
<dbReference type="AlphaFoldDB" id="A0A1T4V6A2"/>
<evidence type="ECO:0000256" key="2">
    <source>
        <dbReference type="SAM" id="Phobius"/>
    </source>
</evidence>
<keyword evidence="2" id="KW-0812">Transmembrane</keyword>
<evidence type="ECO:0000259" key="4">
    <source>
        <dbReference type="Pfam" id="PF21922"/>
    </source>
</evidence>
<evidence type="ECO:0000259" key="3">
    <source>
        <dbReference type="Pfam" id="PF00905"/>
    </source>
</evidence>
<keyword evidence="6" id="KW-1185">Reference proteome</keyword>
<dbReference type="Proteomes" id="UP000190814">
    <property type="component" value="Unassembled WGS sequence"/>
</dbReference>
<accession>A0A1T4V6A2</accession>
<dbReference type="InterPro" id="IPR001460">
    <property type="entry name" value="PCN-bd_Tpept"/>
</dbReference>
<feature type="domain" description="Penicillin binding protein A dimerisation" evidence="4">
    <location>
        <begin position="108"/>
        <end position="186"/>
    </location>
</feature>
<dbReference type="GO" id="GO:0008658">
    <property type="term" value="F:penicillin binding"/>
    <property type="evidence" value="ECO:0007669"/>
    <property type="project" value="InterPro"/>
</dbReference>
<dbReference type="GO" id="GO:0016740">
    <property type="term" value="F:transferase activity"/>
    <property type="evidence" value="ECO:0007669"/>
    <property type="project" value="UniProtKB-KW"/>
</dbReference>
<name>A0A1T4V6A2_9FIRM</name>
<evidence type="ECO:0000256" key="1">
    <source>
        <dbReference type="SAM" id="MobiDB-lite"/>
    </source>
</evidence>
<dbReference type="GO" id="GO:0071555">
    <property type="term" value="P:cell wall organization"/>
    <property type="evidence" value="ECO:0007669"/>
    <property type="project" value="TreeGrafter"/>
</dbReference>
<dbReference type="PANTHER" id="PTHR30627:SF24">
    <property type="entry name" value="PENICILLIN-BINDING PROTEIN 4B"/>
    <property type="match status" value="1"/>
</dbReference>
<dbReference type="Gene3D" id="3.40.710.10">
    <property type="entry name" value="DD-peptidase/beta-lactamase superfamily"/>
    <property type="match status" value="1"/>
</dbReference>
<dbReference type="GO" id="GO:0005886">
    <property type="term" value="C:plasma membrane"/>
    <property type="evidence" value="ECO:0007669"/>
    <property type="project" value="TreeGrafter"/>
</dbReference>
<feature type="compositionally biased region" description="Low complexity" evidence="1">
    <location>
        <begin position="1"/>
        <end position="20"/>
    </location>
</feature>
<dbReference type="Gene3D" id="3.90.1310.10">
    <property type="entry name" value="Penicillin-binding protein 2a (Domain 2)"/>
    <property type="match status" value="1"/>
</dbReference>
<dbReference type="SUPFAM" id="SSF56519">
    <property type="entry name" value="Penicillin binding protein dimerisation domain"/>
    <property type="match status" value="1"/>
</dbReference>
<reference evidence="5 6" key="1">
    <citation type="submission" date="2017-02" db="EMBL/GenBank/DDBJ databases">
        <authorList>
            <person name="Peterson S.W."/>
        </authorList>
    </citation>
    <scope>NUCLEOTIDE SEQUENCE [LARGE SCALE GENOMIC DNA]</scope>
    <source>
        <strain evidence="5 6">ATCC 35992</strain>
    </source>
</reference>
<dbReference type="InterPro" id="IPR050515">
    <property type="entry name" value="Beta-lactam/transpept"/>
</dbReference>
<keyword evidence="2" id="KW-0472">Membrane</keyword>
<dbReference type="RefSeq" id="WP_078765057.1">
    <property type="nucleotide sequence ID" value="NZ_FUXZ01000002.1"/>
</dbReference>